<feature type="coiled-coil region" evidence="1">
    <location>
        <begin position="9"/>
        <end position="66"/>
    </location>
</feature>
<keyword evidence="1" id="KW-0175">Coiled coil</keyword>
<dbReference type="AlphaFoldDB" id="M3PME5"/>
<evidence type="ECO:0000313" key="3">
    <source>
        <dbReference type="Proteomes" id="UP000011872"/>
    </source>
</evidence>
<protein>
    <recommendedName>
        <fullName evidence="4">Mitogen-activated protein kinase 1</fullName>
    </recommendedName>
</protein>
<evidence type="ECO:0008006" key="4">
    <source>
        <dbReference type="Google" id="ProtNLM"/>
    </source>
</evidence>
<name>M3PME5_HELPX</name>
<accession>M3PME5</accession>
<evidence type="ECO:0000313" key="2">
    <source>
        <dbReference type="EMBL" id="EMH26223.1"/>
    </source>
</evidence>
<gene>
    <name evidence="2" type="ORF">HMPREF1421_01755</name>
</gene>
<dbReference type="PATRIC" id="fig|1159049.3.peg.1655"/>
<comment type="caution">
    <text evidence="2">The sequence shown here is derived from an EMBL/GenBank/DDBJ whole genome shotgun (WGS) entry which is preliminary data.</text>
</comment>
<dbReference type="HOGENOM" id="CLU_1029627_0_0_7"/>
<organism evidence="2 3">
    <name type="scientific">Helicobacter pylori GAM265BSii</name>
    <dbReference type="NCBI Taxonomy" id="1159049"/>
    <lineage>
        <taxon>Bacteria</taxon>
        <taxon>Pseudomonadati</taxon>
        <taxon>Campylobacterota</taxon>
        <taxon>Epsilonproteobacteria</taxon>
        <taxon>Campylobacterales</taxon>
        <taxon>Helicobacteraceae</taxon>
        <taxon>Helicobacter</taxon>
    </lineage>
</organism>
<proteinExistence type="predicted"/>
<reference evidence="2 3" key="1">
    <citation type="submission" date="2012-12" db="EMBL/GenBank/DDBJ databases">
        <authorList>
            <person name="Weinstock G."/>
            <person name="Sodergren E."/>
            <person name="Lobos E.A."/>
            <person name="Fulton L."/>
            <person name="Fulton R."/>
            <person name="Courtney L."/>
            <person name="Fronick C."/>
            <person name="O'Laughlin M."/>
            <person name="Godfrey J."/>
            <person name="Wilson R.M."/>
            <person name="Miner T."/>
            <person name="Farmer C."/>
            <person name="Delehaunty K."/>
            <person name="Cordes M."/>
            <person name="Minx P."/>
            <person name="Tomlinson C."/>
            <person name="Chen J."/>
            <person name="Wollam A."/>
            <person name="Pepin K.H."/>
            <person name="Bhonagiri V."/>
            <person name="Zhang X."/>
            <person name="Suruliraj S."/>
            <person name="Antonio M."/>
            <person name="Secka O."/>
            <person name="Thomas J."/>
            <person name="Warren W."/>
            <person name="Mitreva M."/>
            <person name="Mardis E.R."/>
            <person name="Wilson R.K."/>
        </authorList>
    </citation>
    <scope>NUCLEOTIDE SEQUENCE [LARGE SCALE GENOMIC DNA]</scope>
    <source>
        <strain evidence="2 3">GAM265BSii</strain>
    </source>
</reference>
<sequence length="309" mass="35536">MKLFVECLLKIARSVKMKLYNKIQELINESETLKQKNKEVLALARNELSELVKEKANENLESLKNTFKGYLDGELVGLPLLVKVIVKKTVGELVNQQALTKEIHNELLSQFDKQAIANDLKQEVKNEIKTILQDRELESKLQQAKNEIITETTRETTNALTSKILGILETQLNAITESVIKNLDFSFLSAQPKAFYSVINENLKEMFVKELESEFLKKYIRESIENALNEVKQLKALKLAELKALAHLQTIQESHKVKLMQDALLLEAQNLNNKMKIENEIAYNLKRKELIQEGKLDDEAFKKNIFKVI</sequence>
<evidence type="ECO:0000256" key="1">
    <source>
        <dbReference type="SAM" id="Coils"/>
    </source>
</evidence>
<dbReference type="Proteomes" id="UP000011872">
    <property type="component" value="Unassembled WGS sequence"/>
</dbReference>
<dbReference type="EMBL" id="APDY01000091">
    <property type="protein sequence ID" value="EMH26223.1"/>
    <property type="molecule type" value="Genomic_DNA"/>
</dbReference>